<dbReference type="AlphaFoldDB" id="A0A1G2H114"/>
<keyword evidence="2" id="KW-1133">Transmembrane helix</keyword>
<proteinExistence type="predicted"/>
<feature type="transmembrane region" description="Helical" evidence="2">
    <location>
        <begin position="92"/>
        <end position="116"/>
    </location>
</feature>
<dbReference type="EMBL" id="MHNY01000018">
    <property type="protein sequence ID" value="OGZ56176.1"/>
    <property type="molecule type" value="Genomic_DNA"/>
</dbReference>
<dbReference type="Proteomes" id="UP000178186">
    <property type="component" value="Unassembled WGS sequence"/>
</dbReference>
<keyword evidence="2" id="KW-0472">Membrane</keyword>
<reference evidence="3 4" key="1">
    <citation type="journal article" date="2016" name="Nat. Commun.">
        <title>Thousands of microbial genomes shed light on interconnected biogeochemical processes in an aquifer system.</title>
        <authorList>
            <person name="Anantharaman K."/>
            <person name="Brown C.T."/>
            <person name="Hug L.A."/>
            <person name="Sharon I."/>
            <person name="Castelle C.J."/>
            <person name="Probst A.J."/>
            <person name="Thomas B.C."/>
            <person name="Singh A."/>
            <person name="Wilkins M.J."/>
            <person name="Karaoz U."/>
            <person name="Brodie E.L."/>
            <person name="Williams K.H."/>
            <person name="Hubbard S.S."/>
            <person name="Banfield J.F."/>
        </authorList>
    </citation>
    <scope>NUCLEOTIDE SEQUENCE [LARGE SCALE GENOMIC DNA]</scope>
</reference>
<evidence type="ECO:0000256" key="1">
    <source>
        <dbReference type="SAM" id="MobiDB-lite"/>
    </source>
</evidence>
<feature type="compositionally biased region" description="Polar residues" evidence="1">
    <location>
        <begin position="1"/>
        <end position="10"/>
    </location>
</feature>
<keyword evidence="2" id="KW-0812">Transmembrane</keyword>
<evidence type="ECO:0000313" key="3">
    <source>
        <dbReference type="EMBL" id="OGZ56176.1"/>
    </source>
</evidence>
<feature type="compositionally biased region" description="Basic and acidic residues" evidence="1">
    <location>
        <begin position="14"/>
        <end position="33"/>
    </location>
</feature>
<comment type="caution">
    <text evidence="3">The sequence shown here is derived from an EMBL/GenBank/DDBJ whole genome shotgun (WGS) entry which is preliminary data.</text>
</comment>
<protein>
    <submittedName>
        <fullName evidence="3">Uncharacterized protein</fullName>
    </submittedName>
</protein>
<feature type="compositionally biased region" description="Basic residues" evidence="1">
    <location>
        <begin position="43"/>
        <end position="52"/>
    </location>
</feature>
<evidence type="ECO:0000256" key="2">
    <source>
        <dbReference type="SAM" id="Phobius"/>
    </source>
</evidence>
<gene>
    <name evidence="3" type="ORF">A3H64_02155</name>
</gene>
<organism evidence="3 4">
    <name type="scientific">Candidatus Ryanbacteria bacterium RIFCSPLOWO2_02_FULL_45_11c</name>
    <dbReference type="NCBI Taxonomy" id="1802128"/>
    <lineage>
        <taxon>Bacteria</taxon>
        <taxon>Candidatus Ryaniibacteriota</taxon>
    </lineage>
</organism>
<name>A0A1G2H114_9BACT</name>
<feature type="region of interest" description="Disordered" evidence="1">
    <location>
        <begin position="1"/>
        <end position="54"/>
    </location>
</feature>
<feature type="transmembrane region" description="Helical" evidence="2">
    <location>
        <begin position="128"/>
        <end position="147"/>
    </location>
</feature>
<sequence>MSTPTEQQYQAELLRTRQREQRANAEETNKESDAQTEDPSKPPGKKSKKNPPKKFPISPIEVGLWLFPAMAIDTFEFFGQALAAIPIVGLPLAGASSIVGAIMSGIIFLVVGLWLLMKRVTPFNPTGLRVFLVLGGAVFGNAIVNWLPAWSGFFLWLFFKAHMQQIISPGEKK</sequence>
<accession>A0A1G2H114</accession>
<evidence type="ECO:0000313" key="4">
    <source>
        <dbReference type="Proteomes" id="UP000178186"/>
    </source>
</evidence>